<dbReference type="Proteomes" id="UP000221653">
    <property type="component" value="Unassembled WGS sequence"/>
</dbReference>
<evidence type="ECO:0000313" key="3">
    <source>
        <dbReference type="Proteomes" id="UP000221653"/>
    </source>
</evidence>
<dbReference type="EMBL" id="PDJF01000001">
    <property type="protein sequence ID" value="PFG29035.1"/>
    <property type="molecule type" value="Genomic_DNA"/>
</dbReference>
<comment type="caution">
    <text evidence="2">The sequence shown here is derived from an EMBL/GenBank/DDBJ whole genome shotgun (WGS) entry which is preliminary data.</text>
</comment>
<protein>
    <recommendedName>
        <fullName evidence="4">Beta-lactamase family protein</fullName>
    </recommendedName>
</protein>
<dbReference type="OrthoDB" id="4535618at2"/>
<reference evidence="2 3" key="1">
    <citation type="submission" date="2017-10" db="EMBL/GenBank/DDBJ databases">
        <title>Sequencing the genomes of 1000 actinobacteria strains.</title>
        <authorList>
            <person name="Klenk H.-P."/>
        </authorList>
    </citation>
    <scope>NUCLEOTIDE SEQUENCE [LARGE SCALE GENOMIC DNA]</scope>
    <source>
        <strain evidence="2 3">DSM 20688</strain>
    </source>
</reference>
<evidence type="ECO:0000313" key="2">
    <source>
        <dbReference type="EMBL" id="PFG29035.1"/>
    </source>
</evidence>
<gene>
    <name evidence="2" type="ORF">ATK06_2167</name>
</gene>
<organism evidence="2 3">
    <name type="scientific">Corynebacterium renale</name>
    <dbReference type="NCBI Taxonomy" id="1724"/>
    <lineage>
        <taxon>Bacteria</taxon>
        <taxon>Bacillati</taxon>
        <taxon>Actinomycetota</taxon>
        <taxon>Actinomycetes</taxon>
        <taxon>Mycobacteriales</taxon>
        <taxon>Corynebacteriaceae</taxon>
        <taxon>Corynebacterium</taxon>
    </lineage>
</organism>
<keyword evidence="3" id="KW-1185">Reference proteome</keyword>
<name>A0A2A9DS97_9CORY</name>
<evidence type="ECO:0000256" key="1">
    <source>
        <dbReference type="SAM" id="SignalP"/>
    </source>
</evidence>
<proteinExistence type="predicted"/>
<evidence type="ECO:0008006" key="4">
    <source>
        <dbReference type="Google" id="ProtNLM"/>
    </source>
</evidence>
<feature type="signal peptide" evidence="1">
    <location>
        <begin position="1"/>
        <end position="24"/>
    </location>
</feature>
<feature type="chain" id="PRO_5013355425" description="Beta-lactamase family protein" evidence="1">
    <location>
        <begin position="25"/>
        <end position="263"/>
    </location>
</feature>
<dbReference type="RefSeq" id="WP_053072786.1">
    <property type="nucleotide sequence ID" value="NZ_LDYE01000007.1"/>
</dbReference>
<dbReference type="SUPFAM" id="SSF56601">
    <property type="entry name" value="beta-lactamase/transpeptidase-like"/>
    <property type="match status" value="1"/>
</dbReference>
<accession>A0A2A9DS97</accession>
<dbReference type="AlphaFoldDB" id="A0A2A9DS97"/>
<keyword evidence="1" id="KW-0732">Signal</keyword>
<dbReference type="InterPro" id="IPR012338">
    <property type="entry name" value="Beta-lactam/transpept-like"/>
</dbReference>
<dbReference type="Gene3D" id="3.40.710.10">
    <property type="entry name" value="DD-peptidase/beta-lactamase superfamily"/>
    <property type="match status" value="1"/>
</dbReference>
<sequence>MRFISRTCAAVLAAATLSPAVASAAPILHDVPGRTQVTVRHVSGVTVSTPNANETRPALSLAKLYLGYWVLKYGAEPDKWQVEEMIRVSHDGIASNLDAKYPQAIDSVARDFGLGATHRNGYWGNSGTSTENLARFVEAIHGDPIAAPLFNGMRNAAPIAADGYRQDFGTATLPGMEGTKFGWADNRNIHASVSIGNGFTVAANTYGNAGDHTADVQRVDLGPQNVVEAAVLNPLEQWRRDVTNQVCGQLNWAADQVGSSRVC</sequence>
<dbReference type="STRING" id="1724.GCA_001044175_01963"/>